<reference evidence="3" key="2">
    <citation type="submission" date="2013-07" db="EMBL/GenBank/DDBJ databases">
        <authorList>
            <consortium name="The Broad Institute Genome Sequencing Platform"/>
            <person name="Cuomo C."/>
            <person name="Litvintseva A."/>
            <person name="Chen Y."/>
            <person name="Heitman J."/>
            <person name="Sun S."/>
            <person name="Springer D."/>
            <person name="Dromer F."/>
            <person name="Young S.K."/>
            <person name="Zeng Q."/>
            <person name="Gargeya S."/>
            <person name="Fitzgerald M."/>
            <person name="Abouelleil A."/>
            <person name="Alvarado L."/>
            <person name="Berlin A.M."/>
            <person name="Chapman S.B."/>
            <person name="Dewar J."/>
            <person name="Goldberg J."/>
            <person name="Griggs A."/>
            <person name="Gujja S."/>
            <person name="Hansen M."/>
            <person name="Howarth C."/>
            <person name="Imamovic A."/>
            <person name="Larimer J."/>
            <person name="McCowan C."/>
            <person name="Murphy C."/>
            <person name="Pearson M."/>
            <person name="Priest M."/>
            <person name="Roberts A."/>
            <person name="Saif S."/>
            <person name="Shea T."/>
            <person name="Sykes S."/>
            <person name="Wortman J."/>
            <person name="Nusbaum C."/>
            <person name="Birren B."/>
        </authorList>
    </citation>
    <scope>NUCLEOTIDE SEQUENCE</scope>
    <source>
        <strain evidence="3">CBS 10118</strain>
    </source>
</reference>
<evidence type="ECO:0000259" key="1">
    <source>
        <dbReference type="PROSITE" id="PS50181"/>
    </source>
</evidence>
<dbReference type="InterPro" id="IPR001810">
    <property type="entry name" value="F-box_dom"/>
</dbReference>
<dbReference type="RefSeq" id="XP_019043330.1">
    <property type="nucleotide sequence ID" value="XM_019194494.1"/>
</dbReference>
<accession>A0A1B9FU12</accession>
<name>A0A1B9FU12_9TREE</name>
<keyword evidence="4" id="KW-1185">Reference proteome</keyword>
<dbReference type="EMBL" id="KI894025">
    <property type="protein sequence ID" value="OCF22260.1"/>
    <property type="molecule type" value="Genomic_DNA"/>
</dbReference>
<dbReference type="AlphaFoldDB" id="A0A1B9FU12"/>
<dbReference type="CDD" id="cd09917">
    <property type="entry name" value="F-box_SF"/>
    <property type="match status" value="1"/>
</dbReference>
<dbReference type="Proteomes" id="UP000092730">
    <property type="component" value="Chromosome 8"/>
</dbReference>
<dbReference type="EMBL" id="CP144548">
    <property type="protein sequence ID" value="WVW86714.1"/>
    <property type="molecule type" value="Genomic_DNA"/>
</dbReference>
<organism evidence="2">
    <name type="scientific">Kwoniella bestiolae CBS 10118</name>
    <dbReference type="NCBI Taxonomy" id="1296100"/>
    <lineage>
        <taxon>Eukaryota</taxon>
        <taxon>Fungi</taxon>
        <taxon>Dikarya</taxon>
        <taxon>Basidiomycota</taxon>
        <taxon>Agaricomycotina</taxon>
        <taxon>Tremellomycetes</taxon>
        <taxon>Tremellales</taxon>
        <taxon>Cryptococcaceae</taxon>
        <taxon>Kwoniella</taxon>
    </lineage>
</organism>
<dbReference type="KEGG" id="kbi:30212304"/>
<proteinExistence type="predicted"/>
<gene>
    <name evidence="2" type="ORF">I302_07905</name>
    <name evidence="3" type="ORF">I302_108768</name>
</gene>
<evidence type="ECO:0000313" key="4">
    <source>
        <dbReference type="Proteomes" id="UP000092730"/>
    </source>
</evidence>
<evidence type="ECO:0000313" key="2">
    <source>
        <dbReference type="EMBL" id="OCF22260.1"/>
    </source>
</evidence>
<dbReference type="VEuPathDB" id="FungiDB:I302_07905"/>
<reference evidence="3" key="4">
    <citation type="submission" date="2024-02" db="EMBL/GenBank/DDBJ databases">
        <title>Comparative genomics of Cryptococcus and Kwoniella reveals pathogenesis evolution and contrasting modes of karyotype evolution via chromosome fusion or intercentromeric recombination.</title>
        <authorList>
            <person name="Coelho M.A."/>
            <person name="David-Palma M."/>
            <person name="Shea T."/>
            <person name="Bowers K."/>
            <person name="McGinley-Smith S."/>
            <person name="Mohammad A.W."/>
            <person name="Gnirke A."/>
            <person name="Yurkov A.M."/>
            <person name="Nowrousian M."/>
            <person name="Sun S."/>
            <person name="Cuomo C.A."/>
            <person name="Heitman J."/>
        </authorList>
    </citation>
    <scope>NUCLEOTIDE SEQUENCE</scope>
    <source>
        <strain evidence="3">CBS 10118</strain>
    </source>
</reference>
<dbReference type="Pfam" id="PF12937">
    <property type="entry name" value="F-box-like"/>
    <property type="match status" value="1"/>
</dbReference>
<reference evidence="2" key="1">
    <citation type="submission" date="2013-07" db="EMBL/GenBank/DDBJ databases">
        <title>The Genome Sequence of Cryptococcus bestiolae CBS10118.</title>
        <authorList>
            <consortium name="The Broad Institute Genome Sequencing Platform"/>
            <person name="Cuomo C."/>
            <person name="Litvintseva A."/>
            <person name="Chen Y."/>
            <person name="Heitman J."/>
            <person name="Sun S."/>
            <person name="Springer D."/>
            <person name="Dromer F."/>
            <person name="Young S.K."/>
            <person name="Zeng Q."/>
            <person name="Gargeya S."/>
            <person name="Fitzgerald M."/>
            <person name="Abouelleil A."/>
            <person name="Alvarado L."/>
            <person name="Berlin A.M."/>
            <person name="Chapman S.B."/>
            <person name="Dewar J."/>
            <person name="Goldberg J."/>
            <person name="Griggs A."/>
            <person name="Gujja S."/>
            <person name="Hansen M."/>
            <person name="Howarth C."/>
            <person name="Imamovic A."/>
            <person name="Larimer J."/>
            <person name="McCowan C."/>
            <person name="Murphy C."/>
            <person name="Pearson M."/>
            <person name="Priest M."/>
            <person name="Roberts A."/>
            <person name="Saif S."/>
            <person name="Shea T."/>
            <person name="Sykes S."/>
            <person name="Wortman J."/>
            <person name="Nusbaum C."/>
            <person name="Birren B."/>
        </authorList>
    </citation>
    <scope>NUCLEOTIDE SEQUENCE [LARGE SCALE GENOMIC DNA]</scope>
    <source>
        <strain evidence="2">CBS 10118</strain>
    </source>
</reference>
<dbReference type="OrthoDB" id="2564647at2759"/>
<dbReference type="GeneID" id="30212304"/>
<dbReference type="SUPFAM" id="SSF81383">
    <property type="entry name" value="F-box domain"/>
    <property type="match status" value="1"/>
</dbReference>
<dbReference type="InterPro" id="IPR036047">
    <property type="entry name" value="F-box-like_dom_sf"/>
</dbReference>
<dbReference type="Gene3D" id="1.20.1280.50">
    <property type="match status" value="1"/>
</dbReference>
<reference evidence="2" key="3">
    <citation type="submission" date="2014-01" db="EMBL/GenBank/DDBJ databases">
        <title>Evolution of pathogenesis and genome organization in the Tremellales.</title>
        <authorList>
            <person name="Cuomo C."/>
            <person name="Litvintseva A."/>
            <person name="Heitman J."/>
            <person name="Chen Y."/>
            <person name="Sun S."/>
            <person name="Springer D."/>
            <person name="Dromer F."/>
            <person name="Young S."/>
            <person name="Zeng Q."/>
            <person name="Chapman S."/>
            <person name="Gujja S."/>
            <person name="Saif S."/>
            <person name="Birren B."/>
        </authorList>
    </citation>
    <scope>NUCLEOTIDE SEQUENCE</scope>
    <source>
        <strain evidence="2">CBS 10118</strain>
    </source>
</reference>
<feature type="domain" description="F-box" evidence="1">
    <location>
        <begin position="20"/>
        <end position="71"/>
    </location>
</feature>
<protein>
    <recommendedName>
        <fullName evidence="1">F-box domain-containing protein</fullName>
    </recommendedName>
</protein>
<dbReference type="PROSITE" id="PS50181">
    <property type="entry name" value="FBOX"/>
    <property type="match status" value="1"/>
</dbReference>
<evidence type="ECO:0000313" key="3">
    <source>
        <dbReference type="EMBL" id="WVW86714.1"/>
    </source>
</evidence>
<sequence>MTRPFATGLPAYLPPHRPLDPTLPLLPPELIYKVFTHLDHPCTLHHLSHVSRQFRRLALQRRAETTLYLNTPDKLVDWLDQHWMDAYRRRPYLHLELAFDLKWFRTHPNLFHKIFVADHSRKGIYLENLKSVRVITTGFNFFMLDRSSKDTSTDRMAMTLHHTLSVLLRVLVHEDGPEHFTWIDANSTYMKTYNKLRGNSSKVKSAKIQTPPVLHSWINTSTWYLPFLMRPTWDHPDPEETKAPIKVISIPAEGLHKYLKGYTMDYIIGDIVNRNGDEEAIIEVRGKVPRGKEGYVRMLEGMLNRRDRKGVIEVVWVDRGREMTITERQGH</sequence>